<organism evidence="5 6">
    <name type="scientific">Pararge aegeria aegeria</name>
    <dbReference type="NCBI Taxonomy" id="348720"/>
    <lineage>
        <taxon>Eukaryota</taxon>
        <taxon>Metazoa</taxon>
        <taxon>Ecdysozoa</taxon>
        <taxon>Arthropoda</taxon>
        <taxon>Hexapoda</taxon>
        <taxon>Insecta</taxon>
        <taxon>Pterygota</taxon>
        <taxon>Neoptera</taxon>
        <taxon>Endopterygota</taxon>
        <taxon>Lepidoptera</taxon>
        <taxon>Glossata</taxon>
        <taxon>Ditrysia</taxon>
        <taxon>Papilionoidea</taxon>
        <taxon>Nymphalidae</taxon>
        <taxon>Satyrinae</taxon>
        <taxon>Satyrini</taxon>
        <taxon>Parargina</taxon>
        <taxon>Pararge</taxon>
    </lineage>
</organism>
<evidence type="ECO:0000256" key="3">
    <source>
        <dbReference type="ARBA" id="ARBA00022833"/>
    </source>
</evidence>
<gene>
    <name evidence="5" type="primary">jg8406</name>
    <name evidence="5" type="ORF">PAEG_LOCUS26424</name>
</gene>
<keyword evidence="6" id="KW-1185">Reference proteome</keyword>
<keyword evidence="1" id="KW-0479">Metal-binding</keyword>
<dbReference type="Proteomes" id="UP000838756">
    <property type="component" value="Unassembled WGS sequence"/>
</dbReference>
<keyword evidence="3" id="KW-0862">Zinc</keyword>
<dbReference type="OrthoDB" id="7415410at2759"/>
<comment type="caution">
    <text evidence="5">The sequence shown here is derived from an EMBL/GenBank/DDBJ whole genome shotgun (WGS) entry which is preliminary data.</text>
</comment>
<evidence type="ECO:0000256" key="2">
    <source>
        <dbReference type="ARBA" id="ARBA00022771"/>
    </source>
</evidence>
<proteinExistence type="predicted"/>
<evidence type="ECO:0000259" key="4">
    <source>
        <dbReference type="Pfam" id="PF04500"/>
    </source>
</evidence>
<reference evidence="5" key="1">
    <citation type="submission" date="2022-03" db="EMBL/GenBank/DDBJ databases">
        <authorList>
            <person name="Lindestad O."/>
        </authorList>
    </citation>
    <scope>NUCLEOTIDE SEQUENCE</scope>
</reference>
<dbReference type="AlphaFoldDB" id="A0A8S4SMP8"/>
<dbReference type="InterPro" id="IPR007588">
    <property type="entry name" value="Znf_FLYWCH"/>
</dbReference>
<dbReference type="Gene3D" id="2.20.25.240">
    <property type="match status" value="1"/>
</dbReference>
<keyword evidence="2" id="KW-0863">Zinc-finger</keyword>
<dbReference type="GO" id="GO:0008270">
    <property type="term" value="F:zinc ion binding"/>
    <property type="evidence" value="ECO:0007669"/>
    <property type="project" value="UniProtKB-KW"/>
</dbReference>
<evidence type="ECO:0000256" key="1">
    <source>
        <dbReference type="ARBA" id="ARBA00022723"/>
    </source>
</evidence>
<accession>A0A8S4SMP8</accession>
<evidence type="ECO:0000313" key="6">
    <source>
        <dbReference type="Proteomes" id="UP000838756"/>
    </source>
</evidence>
<protein>
    <submittedName>
        <fullName evidence="5">Jg8406 protein</fullName>
    </submittedName>
</protein>
<dbReference type="Pfam" id="PF04500">
    <property type="entry name" value="FLYWCH"/>
    <property type="match status" value="1"/>
</dbReference>
<name>A0A8S4SMP8_9NEOP</name>
<sequence length="171" mass="19656">MFSGTAQIEREQHSKHFRLYGIEGWSPVPSNETKANFIPTRKGSTLLVHEGYAFRLKNKLAYGKKQWYCTSRTKTGCYADVTTVYHQLRTVVNRVRNKHNHPPPGFYRRNDGSFRIVVCKEHILQSFTVSIILRRSSVKPHVSVTTPETTDPQTGTQKYNMATALLLCRQN</sequence>
<dbReference type="EMBL" id="CAKXAJ010026408">
    <property type="protein sequence ID" value="CAH2267944.1"/>
    <property type="molecule type" value="Genomic_DNA"/>
</dbReference>
<evidence type="ECO:0000313" key="5">
    <source>
        <dbReference type="EMBL" id="CAH2267944.1"/>
    </source>
</evidence>
<feature type="domain" description="FLYWCH-type" evidence="4">
    <location>
        <begin position="37"/>
        <end position="101"/>
    </location>
</feature>